<dbReference type="GO" id="GO:0004519">
    <property type="term" value="F:endonuclease activity"/>
    <property type="evidence" value="ECO:0007669"/>
    <property type="project" value="UniProtKB-KW"/>
</dbReference>
<keyword evidence="1" id="KW-1277">Toxin-antitoxin system</keyword>
<dbReference type="Proteomes" id="UP001303587">
    <property type="component" value="Chromosome"/>
</dbReference>
<keyword evidence="3" id="KW-0255">Endonuclease</keyword>
<feature type="compositionally biased region" description="Basic and acidic residues" evidence="7">
    <location>
        <begin position="1"/>
        <end position="20"/>
    </location>
</feature>
<keyword evidence="6" id="KW-0346">Stress response</keyword>
<dbReference type="Pfam" id="PF07927">
    <property type="entry name" value="HicA_toxin"/>
    <property type="match status" value="1"/>
</dbReference>
<evidence type="ECO:0000256" key="4">
    <source>
        <dbReference type="ARBA" id="ARBA00022801"/>
    </source>
</evidence>
<keyword evidence="4" id="KW-0378">Hydrolase</keyword>
<keyword evidence="9" id="KW-1185">Reference proteome</keyword>
<evidence type="ECO:0000256" key="3">
    <source>
        <dbReference type="ARBA" id="ARBA00022759"/>
    </source>
</evidence>
<dbReference type="GO" id="GO:0016787">
    <property type="term" value="F:hydrolase activity"/>
    <property type="evidence" value="ECO:0007669"/>
    <property type="project" value="UniProtKB-KW"/>
</dbReference>
<evidence type="ECO:0000256" key="7">
    <source>
        <dbReference type="SAM" id="MobiDB-lite"/>
    </source>
</evidence>
<dbReference type="InterPro" id="IPR038570">
    <property type="entry name" value="HicA_sf"/>
</dbReference>
<dbReference type="EMBL" id="CP131060">
    <property type="protein sequence ID" value="WNY26147.1"/>
    <property type="molecule type" value="Genomic_DNA"/>
</dbReference>
<dbReference type="Gene3D" id="3.30.920.30">
    <property type="entry name" value="Hypothetical protein"/>
    <property type="match status" value="1"/>
</dbReference>
<dbReference type="AlphaFoldDB" id="A0AA96VGJ9"/>
<accession>A0AA96VGJ9</accession>
<reference evidence="8 9" key="1">
    <citation type="submission" date="2023-07" db="EMBL/GenBank/DDBJ databases">
        <title>Closed genoem sequence of Methanosarcinaceae archaeon Ac7.</title>
        <authorList>
            <person name="Poehlein A."/>
            <person name="Protasov E."/>
            <person name="Platt K."/>
            <person name="Reeh H."/>
            <person name="Daniel R."/>
            <person name="Brune A."/>
        </authorList>
    </citation>
    <scope>NUCLEOTIDE SEQUENCE [LARGE SCALE GENOMIC DNA]</scope>
    <source>
        <strain evidence="8 9">Ac7</strain>
    </source>
</reference>
<dbReference type="SUPFAM" id="SSF54786">
    <property type="entry name" value="YcfA/nrd intein domain"/>
    <property type="match status" value="1"/>
</dbReference>
<name>A0AA96VGJ9_9EURY</name>
<evidence type="ECO:0000313" key="9">
    <source>
        <dbReference type="Proteomes" id="UP001303587"/>
    </source>
</evidence>
<evidence type="ECO:0000256" key="2">
    <source>
        <dbReference type="ARBA" id="ARBA00022722"/>
    </source>
</evidence>
<evidence type="ECO:0008006" key="10">
    <source>
        <dbReference type="Google" id="ProtNLM"/>
    </source>
</evidence>
<evidence type="ECO:0000256" key="6">
    <source>
        <dbReference type="ARBA" id="ARBA00023016"/>
    </source>
</evidence>
<sequence length="100" mass="12107">MSYKTKDIESALKKKGFSEKRSRRHKHYFYIDPFGNKTEIQTLTSHNNQECDERLLSSMRKQLHLDKYQFKDLIECPLTKEKLAQIYKRNNFFEDNKGRT</sequence>
<evidence type="ECO:0000256" key="1">
    <source>
        <dbReference type="ARBA" id="ARBA00022649"/>
    </source>
</evidence>
<dbReference type="InterPro" id="IPR012933">
    <property type="entry name" value="HicA_mRNA_interferase"/>
</dbReference>
<evidence type="ECO:0000313" key="8">
    <source>
        <dbReference type="EMBL" id="WNY26147.1"/>
    </source>
</evidence>
<keyword evidence="2" id="KW-0540">Nuclease</keyword>
<organism evidence="8 9">
    <name type="scientific">Methanolapillus millepedarum</name>
    <dbReference type="NCBI Taxonomy" id="3028296"/>
    <lineage>
        <taxon>Archaea</taxon>
        <taxon>Methanobacteriati</taxon>
        <taxon>Methanobacteriota</taxon>
        <taxon>Stenosarchaea group</taxon>
        <taxon>Methanomicrobia</taxon>
        <taxon>Methanosarcinales</taxon>
        <taxon>Methanosarcinaceae</taxon>
        <taxon>Methanolapillus</taxon>
    </lineage>
</organism>
<proteinExistence type="predicted"/>
<protein>
    <recommendedName>
        <fullName evidence="10">Type II toxin-antitoxin system HicA family toxin</fullName>
    </recommendedName>
</protein>
<dbReference type="GO" id="GO:0003729">
    <property type="term" value="F:mRNA binding"/>
    <property type="evidence" value="ECO:0007669"/>
    <property type="project" value="InterPro"/>
</dbReference>
<evidence type="ECO:0000256" key="5">
    <source>
        <dbReference type="ARBA" id="ARBA00022884"/>
    </source>
</evidence>
<gene>
    <name evidence="8" type="ORF">MsAc7_17200</name>
</gene>
<keyword evidence="5" id="KW-0694">RNA-binding</keyword>
<feature type="region of interest" description="Disordered" evidence="7">
    <location>
        <begin position="1"/>
        <end position="21"/>
    </location>
</feature>